<protein>
    <submittedName>
        <fullName evidence="1">Thioesterase</fullName>
    </submittedName>
</protein>
<name>A0A1V9EAU5_9BACT</name>
<evidence type="ECO:0000313" key="1">
    <source>
        <dbReference type="EMBL" id="OQP43216.1"/>
    </source>
</evidence>
<dbReference type="InterPro" id="IPR029069">
    <property type="entry name" value="HotDog_dom_sf"/>
</dbReference>
<dbReference type="STRING" id="354355.SAMN05660816_03254"/>
<gene>
    <name evidence="1" type="ORF">A4H97_12915</name>
</gene>
<keyword evidence="2" id="KW-1185">Reference proteome</keyword>
<dbReference type="AlphaFoldDB" id="A0A1V9EAU5"/>
<dbReference type="RefSeq" id="WP_081203454.1">
    <property type="nucleotide sequence ID" value="NZ_FOCZ01000005.1"/>
</dbReference>
<reference evidence="2" key="1">
    <citation type="submission" date="2016-04" db="EMBL/GenBank/DDBJ databases">
        <authorList>
            <person name="Chen L."/>
            <person name="Zhuang W."/>
            <person name="Wang G."/>
        </authorList>
    </citation>
    <scope>NUCLEOTIDE SEQUENCE [LARGE SCALE GENOMIC DNA]</scope>
    <source>
        <strain evidence="2">17621</strain>
    </source>
</reference>
<dbReference type="SUPFAM" id="SSF54637">
    <property type="entry name" value="Thioesterase/thiol ester dehydrase-isomerase"/>
    <property type="match status" value="1"/>
</dbReference>
<evidence type="ECO:0000313" key="2">
    <source>
        <dbReference type="Proteomes" id="UP000192610"/>
    </source>
</evidence>
<dbReference type="Gene3D" id="3.10.129.10">
    <property type="entry name" value="Hotdog Thioesterase"/>
    <property type="match status" value="1"/>
</dbReference>
<dbReference type="Proteomes" id="UP000192610">
    <property type="component" value="Unassembled WGS sequence"/>
</dbReference>
<dbReference type="Pfam" id="PF13279">
    <property type="entry name" value="4HBT_2"/>
    <property type="match status" value="1"/>
</dbReference>
<dbReference type="CDD" id="cd00586">
    <property type="entry name" value="4HBT"/>
    <property type="match status" value="1"/>
</dbReference>
<comment type="caution">
    <text evidence="1">The sequence shown here is derived from an EMBL/GenBank/DDBJ whole genome shotgun (WGS) entry which is preliminary data.</text>
</comment>
<proteinExistence type="predicted"/>
<organism evidence="1 2">
    <name type="scientific">Niastella yeongjuensis</name>
    <dbReference type="NCBI Taxonomy" id="354355"/>
    <lineage>
        <taxon>Bacteria</taxon>
        <taxon>Pseudomonadati</taxon>
        <taxon>Bacteroidota</taxon>
        <taxon>Chitinophagia</taxon>
        <taxon>Chitinophagales</taxon>
        <taxon>Chitinophagaceae</taxon>
        <taxon>Niastella</taxon>
    </lineage>
</organism>
<dbReference type="OrthoDB" id="760345at2"/>
<dbReference type="EMBL" id="LVXG01000056">
    <property type="protein sequence ID" value="OQP43216.1"/>
    <property type="molecule type" value="Genomic_DNA"/>
</dbReference>
<sequence>MSAYIKPLEIRWSDLDPNFHLRHSVYYDFGAYVRVLFLGENGLTPSFMVKHHFGPILFREECVFKKEIRMGDVITIDVQLLKTRPDFSRWTIQHYIRKNGDETAAILTVDGAWMDVLQRKLTVPPDTVKHVFEHMPKAEHFMWDK</sequence>
<accession>A0A1V9EAU5</accession>